<dbReference type="EC" id="3.1.4.-" evidence="2"/>
<dbReference type="Gene3D" id="3.60.21.10">
    <property type="match status" value="1"/>
</dbReference>
<dbReference type="PANTHER" id="PTHR11124">
    <property type="entry name" value="VACUOLAR SORTING PROTEIN VPS29"/>
    <property type="match status" value="1"/>
</dbReference>
<organism evidence="4 5">
    <name type="scientific">Ectobacillus funiculus</name>
    <dbReference type="NCBI Taxonomy" id="137993"/>
    <lineage>
        <taxon>Bacteria</taxon>
        <taxon>Bacillati</taxon>
        <taxon>Bacillota</taxon>
        <taxon>Bacilli</taxon>
        <taxon>Bacillales</taxon>
        <taxon>Bacillaceae</taxon>
        <taxon>Ectobacillus</taxon>
    </lineage>
</organism>
<keyword evidence="2" id="KW-0479">Metal-binding</keyword>
<dbReference type="Proteomes" id="UP001589609">
    <property type="component" value="Unassembled WGS sequence"/>
</dbReference>
<dbReference type="InterPro" id="IPR041802">
    <property type="entry name" value="MPP_YfcE"/>
</dbReference>
<accession>A0ABV5WIV0</accession>
<dbReference type="InterPro" id="IPR024654">
    <property type="entry name" value="Calcineurin-like_PHP_lpxH"/>
</dbReference>
<sequence>MKALIVSDSHGLTGELQELKQKYENTVDIMIHCGDSELSPQQTELHGYQVVNGNCDFGSSYPNEIIQDVQDIRFFVTHGHLYNVKATMQNLLYRAKEAGAHIACFGHSHIMGAEVVDGVLLINPGSILLPRLRREKTYAIVEVEGHDASVTFYDLSGRLAVQQTFQLG</sequence>
<proteinExistence type="inferred from homology"/>
<gene>
    <name evidence="4" type="ORF">ACFFMS_17345</name>
</gene>
<dbReference type="InterPro" id="IPR029052">
    <property type="entry name" value="Metallo-depent_PP-like"/>
</dbReference>
<comment type="cofactor">
    <cofactor evidence="2">
        <name>a divalent metal cation</name>
        <dbReference type="ChEBI" id="CHEBI:60240"/>
    </cofactor>
</comment>
<reference evidence="4 5" key="1">
    <citation type="submission" date="2024-09" db="EMBL/GenBank/DDBJ databases">
        <authorList>
            <person name="Sun Q."/>
            <person name="Mori K."/>
        </authorList>
    </citation>
    <scope>NUCLEOTIDE SEQUENCE [LARGE SCALE GENOMIC DNA]</scope>
    <source>
        <strain evidence="4 5">JCM 11201</strain>
    </source>
</reference>
<evidence type="ECO:0000256" key="1">
    <source>
        <dbReference type="ARBA" id="ARBA00008950"/>
    </source>
</evidence>
<feature type="domain" description="Calcineurin-like phosphoesterase" evidence="3">
    <location>
        <begin position="1"/>
        <end position="144"/>
    </location>
</feature>
<dbReference type="RefSeq" id="WP_379950462.1">
    <property type="nucleotide sequence ID" value="NZ_JBHMAF010000108.1"/>
</dbReference>
<evidence type="ECO:0000313" key="4">
    <source>
        <dbReference type="EMBL" id="MFB9760133.1"/>
    </source>
</evidence>
<dbReference type="SUPFAM" id="SSF56300">
    <property type="entry name" value="Metallo-dependent phosphatases"/>
    <property type="match status" value="1"/>
</dbReference>
<name>A0ABV5WIV0_9BACI</name>
<comment type="similarity">
    <text evidence="1 2">Belongs to the metallophosphoesterase superfamily. YfcE family.</text>
</comment>
<evidence type="ECO:0000313" key="5">
    <source>
        <dbReference type="Proteomes" id="UP001589609"/>
    </source>
</evidence>
<dbReference type="CDD" id="cd00841">
    <property type="entry name" value="MPP_YfcE"/>
    <property type="match status" value="1"/>
</dbReference>
<dbReference type="Pfam" id="PF12850">
    <property type="entry name" value="Metallophos_2"/>
    <property type="match status" value="1"/>
</dbReference>
<dbReference type="NCBIfam" id="TIGR00040">
    <property type="entry name" value="yfcE"/>
    <property type="match status" value="1"/>
</dbReference>
<comment type="caution">
    <text evidence="4">The sequence shown here is derived from an EMBL/GenBank/DDBJ whole genome shotgun (WGS) entry which is preliminary data.</text>
</comment>
<keyword evidence="5" id="KW-1185">Reference proteome</keyword>
<protein>
    <recommendedName>
        <fullName evidence="2">Phosphoesterase</fullName>
        <ecNumber evidence="2">3.1.4.-</ecNumber>
    </recommendedName>
</protein>
<dbReference type="EMBL" id="JBHMAF010000108">
    <property type="protein sequence ID" value="MFB9760133.1"/>
    <property type="molecule type" value="Genomic_DNA"/>
</dbReference>
<evidence type="ECO:0000256" key="2">
    <source>
        <dbReference type="RuleBase" id="RU362039"/>
    </source>
</evidence>
<dbReference type="InterPro" id="IPR000979">
    <property type="entry name" value="Phosphodiesterase_MJ0936/Vps29"/>
</dbReference>
<evidence type="ECO:0000259" key="3">
    <source>
        <dbReference type="Pfam" id="PF12850"/>
    </source>
</evidence>